<sequence length="198" mass="21761">MPKIISNSIISSSDNRDDPQGLHSYYCLCSEFILVIDIELGQLPRRETDNAIILANATRMYKLHAVPGEVKVVKRGEDKLEKQYRLYCPRCNLPIAYETTPHLKGGAFTYIVQGALNEIQGVPHEDWELELPGKNGDSSAADRGLGDDGPARHGYDQDQDQDVEMQIRMEGNQNAAASARAFLAASAKATSTSVSARP</sequence>
<evidence type="ECO:0000313" key="4">
    <source>
        <dbReference type="EMBL" id="KAF9950629.1"/>
    </source>
</evidence>
<keyword evidence="5" id="KW-1185">Reference proteome</keyword>
<protein>
    <recommendedName>
        <fullName evidence="3">STEEP1 domain-containing protein</fullName>
    </recommendedName>
</protein>
<comment type="caution">
    <text evidence="4">The sequence shown here is derived from an EMBL/GenBank/DDBJ whole genome shotgun (WGS) entry which is preliminary data.</text>
</comment>
<evidence type="ECO:0000259" key="3">
    <source>
        <dbReference type="Pfam" id="PF25809"/>
    </source>
</evidence>
<reference evidence="4" key="1">
    <citation type="journal article" date="2020" name="Fungal Divers.">
        <title>Resolving the Mortierellaceae phylogeny through synthesis of multi-gene phylogenetics and phylogenomics.</title>
        <authorList>
            <person name="Vandepol N."/>
            <person name="Liber J."/>
            <person name="Desiro A."/>
            <person name="Na H."/>
            <person name="Kennedy M."/>
            <person name="Barry K."/>
            <person name="Grigoriev I.V."/>
            <person name="Miller A.N."/>
            <person name="O'Donnell K."/>
            <person name="Stajich J.E."/>
            <person name="Bonito G."/>
        </authorList>
    </citation>
    <scope>NUCLEOTIDE SEQUENCE</scope>
    <source>
        <strain evidence="4">CK1249</strain>
    </source>
</reference>
<dbReference type="OrthoDB" id="418131at2759"/>
<feature type="region of interest" description="Disordered" evidence="2">
    <location>
        <begin position="128"/>
        <end position="163"/>
    </location>
</feature>
<dbReference type="Proteomes" id="UP000738359">
    <property type="component" value="Unassembled WGS sequence"/>
</dbReference>
<evidence type="ECO:0000256" key="1">
    <source>
        <dbReference type="ARBA" id="ARBA00024205"/>
    </source>
</evidence>
<dbReference type="InterPro" id="IPR029704">
    <property type="entry name" value="STEEP-like"/>
</dbReference>
<evidence type="ECO:0000313" key="5">
    <source>
        <dbReference type="Proteomes" id="UP000738359"/>
    </source>
</evidence>
<organism evidence="4 5">
    <name type="scientific">Mortierella alpina</name>
    <name type="common">Oleaginous fungus</name>
    <name type="synonym">Mortierella renispora</name>
    <dbReference type="NCBI Taxonomy" id="64518"/>
    <lineage>
        <taxon>Eukaryota</taxon>
        <taxon>Fungi</taxon>
        <taxon>Fungi incertae sedis</taxon>
        <taxon>Mucoromycota</taxon>
        <taxon>Mortierellomycotina</taxon>
        <taxon>Mortierellomycetes</taxon>
        <taxon>Mortierellales</taxon>
        <taxon>Mortierellaceae</taxon>
        <taxon>Mortierella</taxon>
    </lineage>
</organism>
<name>A0A9P6LX46_MORAP</name>
<dbReference type="Pfam" id="PF25809">
    <property type="entry name" value="STEEP1"/>
    <property type="match status" value="1"/>
</dbReference>
<dbReference type="EMBL" id="JAAAHY010001282">
    <property type="protein sequence ID" value="KAF9950629.1"/>
    <property type="molecule type" value="Genomic_DNA"/>
</dbReference>
<dbReference type="InterPro" id="IPR057965">
    <property type="entry name" value="STEEP1_dom"/>
</dbReference>
<dbReference type="GO" id="GO:0090158">
    <property type="term" value="P:endoplasmic reticulum membrane organization"/>
    <property type="evidence" value="ECO:0007669"/>
    <property type="project" value="TreeGrafter"/>
</dbReference>
<feature type="domain" description="STEEP1" evidence="3">
    <location>
        <begin position="19"/>
        <end position="123"/>
    </location>
</feature>
<dbReference type="PANTHER" id="PTHR46355:SF1">
    <property type="entry name" value="STING ER EXIT PROTEIN"/>
    <property type="match status" value="1"/>
</dbReference>
<dbReference type="AlphaFoldDB" id="A0A9P6LX46"/>
<comment type="similarity">
    <text evidence="1">Belongs to the STEEP1 family.</text>
</comment>
<dbReference type="GO" id="GO:0006888">
    <property type="term" value="P:endoplasmic reticulum to Golgi vesicle-mediated transport"/>
    <property type="evidence" value="ECO:0007669"/>
    <property type="project" value="TreeGrafter"/>
</dbReference>
<feature type="compositionally biased region" description="Basic and acidic residues" evidence="2">
    <location>
        <begin position="144"/>
        <end position="156"/>
    </location>
</feature>
<dbReference type="GO" id="GO:0005737">
    <property type="term" value="C:cytoplasm"/>
    <property type="evidence" value="ECO:0007669"/>
    <property type="project" value="GOC"/>
</dbReference>
<accession>A0A9P6LX46</accession>
<evidence type="ECO:0000256" key="2">
    <source>
        <dbReference type="SAM" id="MobiDB-lite"/>
    </source>
</evidence>
<dbReference type="PANTHER" id="PTHR46355">
    <property type="entry name" value="UPF0428 PROTEIN CXORF56"/>
    <property type="match status" value="1"/>
</dbReference>
<gene>
    <name evidence="4" type="ORF">BGZ70_001293</name>
</gene>
<proteinExistence type="inferred from homology"/>